<keyword evidence="5" id="KW-0747">Spliceosome</keyword>
<protein>
    <recommendedName>
        <fullName evidence="3">Pre-mRNA-splicing factor CWC25</fullName>
    </recommendedName>
</protein>
<dbReference type="Pfam" id="PF12542">
    <property type="entry name" value="CWC25"/>
    <property type="match status" value="1"/>
</dbReference>
<evidence type="ECO:0000256" key="7">
    <source>
        <dbReference type="ARBA" id="ARBA00023187"/>
    </source>
</evidence>
<evidence type="ECO:0000256" key="5">
    <source>
        <dbReference type="ARBA" id="ARBA00022728"/>
    </source>
</evidence>
<feature type="region of interest" description="Disordered" evidence="9">
    <location>
        <begin position="38"/>
        <end position="60"/>
    </location>
</feature>
<comment type="similarity">
    <text evidence="2">Belongs to the CWC25 family.</text>
</comment>
<evidence type="ECO:0000256" key="6">
    <source>
        <dbReference type="ARBA" id="ARBA00023054"/>
    </source>
</evidence>
<feature type="compositionally biased region" description="Basic residues" evidence="9">
    <location>
        <begin position="258"/>
        <end position="267"/>
    </location>
</feature>
<dbReference type="EMBL" id="KV454297">
    <property type="protein sequence ID" value="ODQ71579.1"/>
    <property type="molecule type" value="Genomic_DNA"/>
</dbReference>
<evidence type="ECO:0000256" key="8">
    <source>
        <dbReference type="ARBA" id="ARBA00023242"/>
    </source>
</evidence>
<evidence type="ECO:0000313" key="11">
    <source>
        <dbReference type="EMBL" id="ODQ71579.1"/>
    </source>
</evidence>
<evidence type="ECO:0000256" key="2">
    <source>
        <dbReference type="ARBA" id="ARBA00006695"/>
    </source>
</evidence>
<dbReference type="PANTHER" id="PTHR16196">
    <property type="entry name" value="CELL CYCLE CONTROL PROTEIN CWF25"/>
    <property type="match status" value="1"/>
</dbReference>
<keyword evidence="12" id="KW-1185">Reference proteome</keyword>
<evidence type="ECO:0000256" key="4">
    <source>
        <dbReference type="ARBA" id="ARBA00022664"/>
    </source>
</evidence>
<feature type="compositionally biased region" description="Basic and acidic residues" evidence="9">
    <location>
        <begin position="129"/>
        <end position="138"/>
    </location>
</feature>
<keyword evidence="7" id="KW-0508">mRNA splicing</keyword>
<reference evidence="11 12" key="1">
    <citation type="journal article" date="2016" name="Proc. Natl. Acad. Sci. U.S.A.">
        <title>Comparative genomics of biotechnologically important yeasts.</title>
        <authorList>
            <person name="Riley R."/>
            <person name="Haridas S."/>
            <person name="Wolfe K.H."/>
            <person name="Lopes M.R."/>
            <person name="Hittinger C.T."/>
            <person name="Goeker M."/>
            <person name="Salamov A.A."/>
            <person name="Wisecaver J.H."/>
            <person name="Long T.M."/>
            <person name="Calvey C.H."/>
            <person name="Aerts A.L."/>
            <person name="Barry K.W."/>
            <person name="Choi C."/>
            <person name="Clum A."/>
            <person name="Coughlan A.Y."/>
            <person name="Deshpande S."/>
            <person name="Douglass A.P."/>
            <person name="Hanson S.J."/>
            <person name="Klenk H.-P."/>
            <person name="LaButti K.M."/>
            <person name="Lapidus A."/>
            <person name="Lindquist E.A."/>
            <person name="Lipzen A.M."/>
            <person name="Meier-Kolthoff J.P."/>
            <person name="Ohm R.A."/>
            <person name="Otillar R.P."/>
            <person name="Pangilinan J.L."/>
            <person name="Peng Y."/>
            <person name="Rokas A."/>
            <person name="Rosa C.A."/>
            <person name="Scheuner C."/>
            <person name="Sibirny A.A."/>
            <person name="Slot J.C."/>
            <person name="Stielow J.B."/>
            <person name="Sun H."/>
            <person name="Kurtzman C.P."/>
            <person name="Blackwell M."/>
            <person name="Grigoriev I.V."/>
            <person name="Jeffries T.W."/>
        </authorList>
    </citation>
    <scope>NUCLEOTIDE SEQUENCE [LARGE SCALE GENOMIC DNA]</scope>
    <source>
        <strain evidence="11 12">NRRL Y-11557</strain>
    </source>
</reference>
<evidence type="ECO:0000256" key="3">
    <source>
        <dbReference type="ARBA" id="ARBA00020646"/>
    </source>
</evidence>
<dbReference type="InterPro" id="IPR051376">
    <property type="entry name" value="CWC25_splicing_factor"/>
</dbReference>
<dbReference type="PANTHER" id="PTHR16196:SF0">
    <property type="entry name" value="PRE-MRNA-SPLICING FACTOR CWC25 HOMOLOG"/>
    <property type="match status" value="1"/>
</dbReference>
<gene>
    <name evidence="11" type="ORF">LIPSTDRAFT_4808</name>
</gene>
<dbReference type="GO" id="GO:0005684">
    <property type="term" value="C:U2-type spliceosomal complex"/>
    <property type="evidence" value="ECO:0007669"/>
    <property type="project" value="TreeGrafter"/>
</dbReference>
<feature type="region of interest" description="Disordered" evidence="9">
    <location>
        <begin position="151"/>
        <end position="267"/>
    </location>
</feature>
<feature type="region of interest" description="Disordered" evidence="9">
    <location>
        <begin position="111"/>
        <end position="138"/>
    </location>
</feature>
<dbReference type="Proteomes" id="UP000094385">
    <property type="component" value="Unassembled WGS sequence"/>
</dbReference>
<feature type="compositionally biased region" description="Polar residues" evidence="9">
    <location>
        <begin position="184"/>
        <end position="196"/>
    </location>
</feature>
<proteinExistence type="inferred from homology"/>
<sequence>MGGDLNLKKSWHPGLMRNQEAVWKREQEALEERKKIAERQREIQEERERNELQALQEAAGGKKRMDRVEWMYSAPQGGNMGVTSEVEAFLMGKNTVEELLNQSEGMGSLKEEADSFMKTTSSSSSSKDMASKVREDPMLVVKKEQQALVSAIRNNPQRLKELMAMRGRHELREPSGRIEKMTSRNRSGNHPSGSVHTSRDEKYSYRSSRHHHSHDRDRERERNYDRDRDQDRHRGREYGNREYRDGDREHWDRDREGHHRRRERLRD</sequence>
<feature type="compositionally biased region" description="Basic and acidic residues" evidence="9">
    <location>
        <begin position="158"/>
        <end position="182"/>
    </location>
</feature>
<evidence type="ECO:0000259" key="10">
    <source>
        <dbReference type="SMART" id="SM01083"/>
    </source>
</evidence>
<dbReference type="AlphaFoldDB" id="A0A1E3Q1K6"/>
<dbReference type="InterPro" id="IPR019339">
    <property type="entry name" value="CIR_N_dom"/>
</dbReference>
<organism evidence="11 12">
    <name type="scientific">Lipomyces starkeyi NRRL Y-11557</name>
    <dbReference type="NCBI Taxonomy" id="675824"/>
    <lineage>
        <taxon>Eukaryota</taxon>
        <taxon>Fungi</taxon>
        <taxon>Dikarya</taxon>
        <taxon>Ascomycota</taxon>
        <taxon>Saccharomycotina</taxon>
        <taxon>Lipomycetes</taxon>
        <taxon>Lipomycetales</taxon>
        <taxon>Lipomycetaceae</taxon>
        <taxon>Lipomyces</taxon>
    </lineage>
</organism>
<feature type="compositionally biased region" description="Basic and acidic residues" evidence="9">
    <location>
        <begin position="38"/>
        <end position="51"/>
    </location>
</feature>
<evidence type="ECO:0000256" key="9">
    <source>
        <dbReference type="SAM" id="MobiDB-lite"/>
    </source>
</evidence>
<dbReference type="SMART" id="SM01083">
    <property type="entry name" value="Cir_N"/>
    <property type="match status" value="1"/>
</dbReference>
<comment type="subcellular location">
    <subcellularLocation>
        <location evidence="1">Nucleus</location>
    </subcellularLocation>
</comment>
<feature type="compositionally biased region" description="Basic and acidic residues" evidence="9">
    <location>
        <begin position="214"/>
        <end position="257"/>
    </location>
</feature>
<name>A0A1E3Q1K6_LIPST</name>
<accession>A0A1E3Q1K6</accession>
<keyword evidence="4" id="KW-0507">mRNA processing</keyword>
<feature type="domain" description="CBF1-interacting co-repressor CIR N-terminal" evidence="10">
    <location>
        <begin position="10"/>
        <end position="46"/>
    </location>
</feature>
<dbReference type="OrthoDB" id="21123at2759"/>
<dbReference type="GO" id="GO:0000398">
    <property type="term" value="P:mRNA splicing, via spliceosome"/>
    <property type="evidence" value="ECO:0007669"/>
    <property type="project" value="TreeGrafter"/>
</dbReference>
<evidence type="ECO:0000313" key="12">
    <source>
        <dbReference type="Proteomes" id="UP000094385"/>
    </source>
</evidence>
<dbReference type="InterPro" id="IPR022209">
    <property type="entry name" value="CWC25"/>
</dbReference>
<keyword evidence="6" id="KW-0175">Coiled coil</keyword>
<keyword evidence="8" id="KW-0539">Nucleus</keyword>
<evidence type="ECO:0000256" key="1">
    <source>
        <dbReference type="ARBA" id="ARBA00004123"/>
    </source>
</evidence>
<dbReference type="Pfam" id="PF10197">
    <property type="entry name" value="Cir_N"/>
    <property type="match status" value="1"/>
</dbReference>
<feature type="compositionally biased region" description="Low complexity" evidence="9">
    <location>
        <begin position="116"/>
        <end position="128"/>
    </location>
</feature>
<dbReference type="STRING" id="675824.A0A1E3Q1K6"/>